<name>A0A841C0K9_9ACTN</name>
<keyword evidence="1 3" id="KW-0732">Signal</keyword>
<feature type="signal peptide" evidence="3">
    <location>
        <begin position="1"/>
        <end position="27"/>
    </location>
</feature>
<evidence type="ECO:0000313" key="6">
    <source>
        <dbReference type="Proteomes" id="UP000587527"/>
    </source>
</evidence>
<dbReference type="InterPro" id="IPR039331">
    <property type="entry name" value="PAPs-like"/>
</dbReference>
<feature type="region of interest" description="Disordered" evidence="2">
    <location>
        <begin position="547"/>
        <end position="572"/>
    </location>
</feature>
<feature type="domain" description="Calcineurin-like phosphoesterase" evidence="4">
    <location>
        <begin position="159"/>
        <end position="339"/>
    </location>
</feature>
<dbReference type="RefSeq" id="WP_246467503.1">
    <property type="nucleotide sequence ID" value="NZ_JACHMN010000003.1"/>
</dbReference>
<protein>
    <recommendedName>
        <fullName evidence="4">Calcineurin-like phosphoesterase domain-containing protein</fullName>
    </recommendedName>
</protein>
<dbReference type="AlphaFoldDB" id="A0A841C0K9"/>
<dbReference type="Gene3D" id="3.60.21.10">
    <property type="match status" value="1"/>
</dbReference>
<comment type="caution">
    <text evidence="5">The sequence shown here is derived from an EMBL/GenBank/DDBJ whole genome shotgun (WGS) entry which is preliminary data.</text>
</comment>
<dbReference type="PANTHER" id="PTHR22953">
    <property type="entry name" value="ACID PHOSPHATASE RELATED"/>
    <property type="match status" value="1"/>
</dbReference>
<keyword evidence="6" id="KW-1185">Reference proteome</keyword>
<organism evidence="5 6">
    <name type="scientific">Allocatelliglobosispora scoriae</name>
    <dbReference type="NCBI Taxonomy" id="643052"/>
    <lineage>
        <taxon>Bacteria</taxon>
        <taxon>Bacillati</taxon>
        <taxon>Actinomycetota</taxon>
        <taxon>Actinomycetes</taxon>
        <taxon>Micromonosporales</taxon>
        <taxon>Micromonosporaceae</taxon>
        <taxon>Allocatelliglobosispora</taxon>
    </lineage>
</organism>
<dbReference type="Proteomes" id="UP000587527">
    <property type="component" value="Unassembled WGS sequence"/>
</dbReference>
<gene>
    <name evidence="5" type="ORF">F4553_005855</name>
</gene>
<dbReference type="InterPro" id="IPR004843">
    <property type="entry name" value="Calcineurin-like_PHP"/>
</dbReference>
<evidence type="ECO:0000259" key="4">
    <source>
        <dbReference type="Pfam" id="PF00149"/>
    </source>
</evidence>
<evidence type="ECO:0000256" key="2">
    <source>
        <dbReference type="SAM" id="MobiDB-lite"/>
    </source>
</evidence>
<dbReference type="InterPro" id="IPR029052">
    <property type="entry name" value="Metallo-depent_PP-like"/>
</dbReference>
<dbReference type="GO" id="GO:0003993">
    <property type="term" value="F:acid phosphatase activity"/>
    <property type="evidence" value="ECO:0007669"/>
    <property type="project" value="InterPro"/>
</dbReference>
<feature type="compositionally biased region" description="Polar residues" evidence="2">
    <location>
        <begin position="547"/>
        <end position="558"/>
    </location>
</feature>
<accession>A0A841C0K9</accession>
<feature type="chain" id="PRO_5032846634" description="Calcineurin-like phosphoesterase domain-containing protein" evidence="3">
    <location>
        <begin position="28"/>
        <end position="713"/>
    </location>
</feature>
<dbReference type="PANTHER" id="PTHR22953:SF153">
    <property type="entry name" value="PURPLE ACID PHOSPHATASE"/>
    <property type="match status" value="1"/>
</dbReference>
<evidence type="ECO:0000256" key="1">
    <source>
        <dbReference type="ARBA" id="ARBA00022729"/>
    </source>
</evidence>
<dbReference type="Pfam" id="PF00149">
    <property type="entry name" value="Metallophos"/>
    <property type="match status" value="1"/>
</dbReference>
<reference evidence="5 6" key="1">
    <citation type="submission" date="2020-08" db="EMBL/GenBank/DDBJ databases">
        <title>Sequencing the genomes of 1000 actinobacteria strains.</title>
        <authorList>
            <person name="Klenk H.-P."/>
        </authorList>
    </citation>
    <scope>NUCLEOTIDE SEQUENCE [LARGE SCALE GENOMIC DNA]</scope>
    <source>
        <strain evidence="5 6">DSM 45362</strain>
    </source>
</reference>
<sequence>MRFLRSGGSAALLLVGGLLVGAGPATATVPAPDLVAMVLPEPAAQVAQLAEPGTLARHVAVSGAGVAAAPQLVCDRGAHWLRLRFTELALRGSDRLTLTGSAGGSTVLTAKNWPGQAFHTRALRGDCVQVSPAIADPASRFTIDALQSGAQPLAAATVTVAAAGDICGEACNQTDDLVTAMAPTAVITMGDNAYESGTLAEYNANYQPTWGAFKSITYPAPGNHEYQTSGAAGYFDYFNGSGVQNGRAGQRGQGYYSFNVGDWHFVALNSNIAMTAGSAQEVWLRNDLTANTKPCTAAYWHHPRFAKGSYGDNTDVLPLFQALYDNQADLVFNGHDHNYVRFAMSRPDGTKDTVNGIRELLIGTGGRALYTTTSPTAATVEVSNNNTYGVGKLTLTATGYTAAFVPVAGRTFTDSVTGTCKRAATSPDFTVTTVPTALSVPRVSSGSATVRVTSTGGFAAATALTVSGLPTGVSAAITPPSVTPPANGTATATLNLTVSATAALGTTNLTVTGTSGALTRTATIQLTVTAGGGTVFTDDFETNKGWTINPAGSDTATSGRLERGDPEQTTSTVNSQIKQLGTTPSGVNCLVTGRLAGSSYGANDLDGGTTSARSPLITLPTGTLTLSLKSNVAYGSNSSTADYLRISVVDGATTTKVFERLGAATEVAGAWQTATVNLSAYAGRSVYLLITAADASTASLFEAQVDDIAIVTS</sequence>
<dbReference type="SUPFAM" id="SSF56300">
    <property type="entry name" value="Metallo-dependent phosphatases"/>
    <property type="match status" value="1"/>
</dbReference>
<evidence type="ECO:0000313" key="5">
    <source>
        <dbReference type="EMBL" id="MBB5872421.1"/>
    </source>
</evidence>
<evidence type="ECO:0000256" key="3">
    <source>
        <dbReference type="SAM" id="SignalP"/>
    </source>
</evidence>
<dbReference type="EMBL" id="JACHMN010000003">
    <property type="protein sequence ID" value="MBB5872421.1"/>
    <property type="molecule type" value="Genomic_DNA"/>
</dbReference>
<proteinExistence type="predicted"/>